<keyword evidence="2" id="KW-1185">Reference proteome</keyword>
<protein>
    <submittedName>
        <fullName evidence="1">Uncharacterized protein</fullName>
    </submittedName>
</protein>
<accession>A0AAV6TVH0</accession>
<comment type="caution">
    <text evidence="1">The sequence shown here is derived from an EMBL/GenBank/DDBJ whole genome shotgun (WGS) entry which is preliminary data.</text>
</comment>
<evidence type="ECO:0000313" key="1">
    <source>
        <dbReference type="EMBL" id="KAG8175653.1"/>
    </source>
</evidence>
<evidence type="ECO:0000313" key="2">
    <source>
        <dbReference type="Proteomes" id="UP000827092"/>
    </source>
</evidence>
<sequence>MNDASPVPGATGGINFLQQITVLDNAIQLMPPKSTNTLPFTARIATGLSAQNFSSFLLNVQQKFRSSLKKVLPSVASDKLGAFPASTTLEVRVGKCNYTTASSKKEYSADCHTDTNWSSAENVSSYNSLCFAGKNDGKFNRKLQ</sequence>
<reference evidence="1 2" key="1">
    <citation type="journal article" date="2022" name="Nat. Ecol. Evol.">
        <title>A masculinizing supergene underlies an exaggerated male reproductive morph in a spider.</title>
        <authorList>
            <person name="Hendrickx F."/>
            <person name="De Corte Z."/>
            <person name="Sonet G."/>
            <person name="Van Belleghem S.M."/>
            <person name="Kostlbacher S."/>
            <person name="Vangestel C."/>
        </authorList>
    </citation>
    <scope>NUCLEOTIDE SEQUENCE [LARGE SCALE GENOMIC DNA]</scope>
    <source>
        <strain evidence="1">W744_W776</strain>
    </source>
</reference>
<proteinExistence type="predicted"/>
<dbReference type="Proteomes" id="UP000827092">
    <property type="component" value="Unassembled WGS sequence"/>
</dbReference>
<gene>
    <name evidence="1" type="ORF">JTE90_006828</name>
</gene>
<name>A0AAV6TVH0_9ARAC</name>
<organism evidence="1 2">
    <name type="scientific">Oedothorax gibbosus</name>
    <dbReference type="NCBI Taxonomy" id="931172"/>
    <lineage>
        <taxon>Eukaryota</taxon>
        <taxon>Metazoa</taxon>
        <taxon>Ecdysozoa</taxon>
        <taxon>Arthropoda</taxon>
        <taxon>Chelicerata</taxon>
        <taxon>Arachnida</taxon>
        <taxon>Araneae</taxon>
        <taxon>Araneomorphae</taxon>
        <taxon>Entelegynae</taxon>
        <taxon>Araneoidea</taxon>
        <taxon>Linyphiidae</taxon>
        <taxon>Erigoninae</taxon>
        <taxon>Oedothorax</taxon>
    </lineage>
</organism>
<dbReference type="AlphaFoldDB" id="A0AAV6TVH0"/>
<dbReference type="EMBL" id="JAFNEN010000971">
    <property type="protein sequence ID" value="KAG8175653.1"/>
    <property type="molecule type" value="Genomic_DNA"/>
</dbReference>